<reference evidence="3 4" key="1">
    <citation type="journal article" date="2014" name="Genome Announc.">
        <title>Draft genome sequence of the pathogenic fungus Scedosporium apiospermum.</title>
        <authorList>
            <person name="Vandeputte P."/>
            <person name="Ghamrawi S."/>
            <person name="Rechenmann M."/>
            <person name="Iltis A."/>
            <person name="Giraud S."/>
            <person name="Fleury M."/>
            <person name="Thornton C."/>
            <person name="Delhaes L."/>
            <person name="Meyer W."/>
            <person name="Papon N."/>
            <person name="Bouchara J.P."/>
        </authorList>
    </citation>
    <scope>NUCLEOTIDE SEQUENCE [LARGE SCALE GENOMIC DNA]</scope>
    <source>
        <strain evidence="3 4">IHEM 14462</strain>
    </source>
</reference>
<evidence type="ECO:0000313" key="4">
    <source>
        <dbReference type="Proteomes" id="UP000028545"/>
    </source>
</evidence>
<accession>A0A084GE86</accession>
<dbReference type="GO" id="GO:0005737">
    <property type="term" value="C:cytoplasm"/>
    <property type="evidence" value="ECO:0007669"/>
    <property type="project" value="TreeGrafter"/>
</dbReference>
<proteinExistence type="predicted"/>
<dbReference type="Proteomes" id="UP000028545">
    <property type="component" value="Unassembled WGS sequence"/>
</dbReference>
<dbReference type="EC" id="1.1.1.65" evidence="3"/>
<dbReference type="GeneID" id="27721085"/>
<evidence type="ECO:0000313" key="3">
    <source>
        <dbReference type="EMBL" id="KEZ45648.1"/>
    </source>
</evidence>
<dbReference type="OMA" id="PSVENCV"/>
<feature type="domain" description="NADP-dependent oxidoreductase" evidence="2">
    <location>
        <begin position="6"/>
        <end position="306"/>
    </location>
</feature>
<protein>
    <submittedName>
        <fullName evidence="3">Putative pyridoxal reductase 2</fullName>
        <ecNumber evidence="3">1.1.1.65</ecNumber>
    </submittedName>
</protein>
<name>A0A084GE86_PSEDA</name>
<dbReference type="Gene3D" id="3.20.20.100">
    <property type="entry name" value="NADP-dependent oxidoreductase domain"/>
    <property type="match status" value="1"/>
</dbReference>
<dbReference type="RefSeq" id="XP_016645447.1">
    <property type="nucleotide sequence ID" value="XM_016785150.1"/>
</dbReference>
<dbReference type="PANTHER" id="PTHR43625">
    <property type="entry name" value="AFLATOXIN B1 ALDEHYDE REDUCTASE"/>
    <property type="match status" value="1"/>
</dbReference>
<dbReference type="EMBL" id="JOWA01000077">
    <property type="protein sequence ID" value="KEZ45648.1"/>
    <property type="molecule type" value="Genomic_DNA"/>
</dbReference>
<dbReference type="AlphaFoldDB" id="A0A084GE86"/>
<sequence>MAEHGPIGYGLMGLTPHHGGIPEEQAFEAMRAAVEAGCTVWNGGIFYGTPENNSLTLLRKYFEKYPEDAPKVEINIKGCTVPGKIEPDGSKEAVFRDVQRAIELLPPHIKKIDMFEPARVDKNVPLEETINALKECQDKGWIGGVALSEASADTIRKASKIVKVAAVETEVGLFTTEALTNGVAVACAELGIPIHAYGTLGHGFLTGTIKSYDDLKEGDFRRIFPRFYPENFDNNLKLVKEVADLAERKGCTNAQIAIGWVVAISKSEGMPKIVPIPGAATAERVRENAGAVELTEQDMDEINRILARCVVKGERYPVPFLKLLDG</sequence>
<dbReference type="GO" id="GO:0050236">
    <property type="term" value="F:pyridoxine 4-dehydrogenase (NADP+) activity"/>
    <property type="evidence" value="ECO:0007669"/>
    <property type="project" value="UniProtKB-EC"/>
</dbReference>
<dbReference type="OrthoDB" id="37537at2759"/>
<dbReference type="HOGENOM" id="CLU_023205_2_1_1"/>
<dbReference type="PANTHER" id="PTHR43625:SF78">
    <property type="entry name" value="PYRIDOXAL REDUCTASE-RELATED"/>
    <property type="match status" value="1"/>
</dbReference>
<organism evidence="3 4">
    <name type="scientific">Pseudallescheria apiosperma</name>
    <name type="common">Scedosporium apiospermum</name>
    <dbReference type="NCBI Taxonomy" id="563466"/>
    <lineage>
        <taxon>Eukaryota</taxon>
        <taxon>Fungi</taxon>
        <taxon>Dikarya</taxon>
        <taxon>Ascomycota</taxon>
        <taxon>Pezizomycotina</taxon>
        <taxon>Sordariomycetes</taxon>
        <taxon>Hypocreomycetidae</taxon>
        <taxon>Microascales</taxon>
        <taxon>Microascaceae</taxon>
        <taxon>Scedosporium</taxon>
    </lineage>
</organism>
<gene>
    <name evidence="3" type="ORF">SAPIO_CDS2013</name>
</gene>
<dbReference type="InterPro" id="IPR050791">
    <property type="entry name" value="Aldo-Keto_reductase"/>
</dbReference>
<dbReference type="KEGG" id="sapo:SAPIO_CDS2013"/>
<dbReference type="InterPro" id="IPR036812">
    <property type="entry name" value="NAD(P)_OxRdtase_dom_sf"/>
</dbReference>
<dbReference type="CDD" id="cd19077">
    <property type="entry name" value="AKR_AKR8A1-2"/>
    <property type="match status" value="1"/>
</dbReference>
<dbReference type="SUPFAM" id="SSF51430">
    <property type="entry name" value="NAD(P)-linked oxidoreductase"/>
    <property type="match status" value="1"/>
</dbReference>
<evidence type="ECO:0000259" key="2">
    <source>
        <dbReference type="Pfam" id="PF00248"/>
    </source>
</evidence>
<comment type="caution">
    <text evidence="3">The sequence shown here is derived from an EMBL/GenBank/DDBJ whole genome shotgun (WGS) entry which is preliminary data.</text>
</comment>
<dbReference type="InterPro" id="IPR023210">
    <property type="entry name" value="NADP_OxRdtase_dom"/>
</dbReference>
<dbReference type="VEuPathDB" id="FungiDB:SAPIO_CDS2013"/>
<keyword evidence="4" id="KW-1185">Reference proteome</keyword>
<keyword evidence="1 3" id="KW-0560">Oxidoreductase</keyword>
<dbReference type="Pfam" id="PF00248">
    <property type="entry name" value="Aldo_ket_red"/>
    <property type="match status" value="1"/>
</dbReference>
<evidence type="ECO:0000256" key="1">
    <source>
        <dbReference type="ARBA" id="ARBA00023002"/>
    </source>
</evidence>